<keyword evidence="4" id="KW-0472">Membrane</keyword>
<dbReference type="InterPro" id="IPR001356">
    <property type="entry name" value="HD"/>
</dbReference>
<dbReference type="InterPro" id="IPR039325">
    <property type="entry name" value="NDX"/>
</dbReference>
<evidence type="ECO:0000313" key="6">
    <source>
        <dbReference type="EMBL" id="CAK9875536.1"/>
    </source>
</evidence>
<protein>
    <recommendedName>
        <fullName evidence="5">Homeobox domain-containing protein</fullName>
    </recommendedName>
</protein>
<feature type="compositionally biased region" description="Basic and acidic residues" evidence="3">
    <location>
        <begin position="731"/>
        <end position="741"/>
    </location>
</feature>
<dbReference type="EMBL" id="OZ023705">
    <property type="protein sequence ID" value="CAK9875536.1"/>
    <property type="molecule type" value="Genomic_DNA"/>
</dbReference>
<dbReference type="InterPro" id="IPR056559">
    <property type="entry name" value="NDX_C"/>
</dbReference>
<feature type="region of interest" description="Disordered" evidence="3">
    <location>
        <begin position="840"/>
        <end position="889"/>
    </location>
</feature>
<evidence type="ECO:0000256" key="2">
    <source>
        <dbReference type="PROSITE-ProRule" id="PRU00108"/>
    </source>
</evidence>
<proteinExistence type="predicted"/>
<feature type="compositionally biased region" description="Basic and acidic residues" evidence="3">
    <location>
        <begin position="759"/>
        <end position="774"/>
    </location>
</feature>
<feature type="region of interest" description="Disordered" evidence="3">
    <location>
        <begin position="678"/>
        <end position="784"/>
    </location>
</feature>
<keyword evidence="2" id="KW-0539">Nucleus</keyword>
<dbReference type="PANTHER" id="PTHR35743">
    <property type="entry name" value="NODULIN HOMEOBOX"/>
    <property type="match status" value="1"/>
</dbReference>
<dbReference type="PANTHER" id="PTHR35743:SF1">
    <property type="entry name" value="NODULIN HOMEOBOX"/>
    <property type="match status" value="1"/>
</dbReference>
<name>A0ABP1BIZ0_9BRYO</name>
<dbReference type="Pfam" id="PF24426">
    <property type="entry name" value="HTH_NDX"/>
    <property type="match status" value="1"/>
</dbReference>
<dbReference type="SMART" id="SM00389">
    <property type="entry name" value="HOX"/>
    <property type="match status" value="1"/>
</dbReference>
<sequence>MARRNVNVVDEFVAVEELHGLSAHDINKALQDADSFVLNLTSAKGVSLQVDVEQLANCLPLHVIACVASSGAEPRLRYWLRAVRLLHSLSTVASRYPKLEQVFFQEVKIRMQILDLITYMLVVLANMEQEGRGGSFMAVLHAALVACSLYLLISFISHDWADVAPVLLAHPKVNVFMDAAFDAVKRDIILLQVKLRSLQNKIGAKKTTVLAAERVGLVTAQQCEASLQVLQFLCIPQAFRDKVLAHKELCREGGILRLVLAVLRLQLPPAFLLSRPLQATVSRSRAKVLIMMLKFCESVQFSFLDEVAADARSMQLAEQVAAEVLALVRGALLDDPRPIDDEDEERRNPMGLLHVTAMRLADIFSDDSNFRNLVMDQIAPDLATVLAVLPTKFQERWCGGPIARELASGEMDAILVYNPFEAAGEAMAASAKAAIVGTSGQEETNSVPEFNVVPPVASASQIRAALLVKLFANLFCYNPEVCAAEEKDRFLRTFLNCLHKGPLRPNHALFFHSVERTAVRICENLRTLHDYVLTITSEIINDDDLALVSAFAEELHRNICPTLTSVMEAPLVSFVRDGHEQKLELWKQDRQKLQRWQRIQQIGLAASPLTLPAVKAEESAGIEELPKLEQNVPRAEVAAVGGLGTTEIAGGVMKAEAGTGAVVDAKLQLELRTRPEIEREMEVVSDGNGDRDLQEDPNQEVFAQPVDAGKWEMRNTELTEERGSESVNATTEREEGGKGEQESWGMTVSGTPTPTPRRGSRERERHSSEHESQPKKRKRNIMNDAQVRIMENALLSEPEMQRSPRSIQHWTDHLNRMGPEVLYQQLKNWLNNRKSRIAREERDKQRAAEGEFLNARSDNKSRHTRSAPTDSPVGSSPFEAPGSAKGDHGDLQEFAAMKRALQGHSSPALLQTGNKVFGRQGTTQGEPENHASMFGKWKLGDNVRLCDMDGKEMAVGTVHQVEGHWQGSNLEEHNSCLVQVSDLKVDKTTKLPFPFTLAGTSFEEAETLMGKPRVPWDVDHMYLIPSVISK</sequence>
<dbReference type="Pfam" id="PF24679">
    <property type="entry name" value="Nodulin_C"/>
    <property type="match status" value="1"/>
</dbReference>
<dbReference type="Pfam" id="PF25246">
    <property type="entry name" value="Nodulin_N"/>
    <property type="match status" value="1"/>
</dbReference>
<feature type="compositionally biased region" description="Basic and acidic residues" evidence="3">
    <location>
        <begin position="678"/>
        <end position="694"/>
    </location>
</feature>
<dbReference type="InterPro" id="IPR056560">
    <property type="entry name" value="HTH_NDX"/>
</dbReference>
<feature type="compositionally biased region" description="Basic and acidic residues" evidence="3">
    <location>
        <begin position="840"/>
        <end position="849"/>
    </location>
</feature>
<feature type="compositionally biased region" description="Basic and acidic residues" evidence="3">
    <location>
        <begin position="709"/>
        <end position="724"/>
    </location>
</feature>
<dbReference type="Proteomes" id="UP001497522">
    <property type="component" value="Chromosome 4"/>
</dbReference>
<dbReference type="PROSITE" id="PS50071">
    <property type="entry name" value="HOMEOBOX_2"/>
    <property type="match status" value="1"/>
</dbReference>
<keyword evidence="2" id="KW-0371">Homeobox</keyword>
<feature type="domain" description="Homeobox" evidence="5">
    <location>
        <begin position="773"/>
        <end position="840"/>
    </location>
</feature>
<keyword evidence="4" id="KW-0812">Transmembrane</keyword>
<keyword evidence="7" id="KW-1185">Reference proteome</keyword>
<comment type="subcellular location">
    <subcellularLocation>
        <location evidence="1 2">Nucleus</location>
    </subcellularLocation>
</comment>
<organism evidence="6 7">
    <name type="scientific">Sphagnum jensenii</name>
    <dbReference type="NCBI Taxonomy" id="128206"/>
    <lineage>
        <taxon>Eukaryota</taxon>
        <taxon>Viridiplantae</taxon>
        <taxon>Streptophyta</taxon>
        <taxon>Embryophyta</taxon>
        <taxon>Bryophyta</taxon>
        <taxon>Sphagnophytina</taxon>
        <taxon>Sphagnopsida</taxon>
        <taxon>Sphagnales</taxon>
        <taxon>Sphagnaceae</taxon>
        <taxon>Sphagnum</taxon>
    </lineage>
</organism>
<dbReference type="InterPro" id="IPR057287">
    <property type="entry name" value="Ndx_N"/>
</dbReference>
<keyword evidence="4" id="KW-1133">Transmembrane helix</keyword>
<evidence type="ECO:0000313" key="7">
    <source>
        <dbReference type="Proteomes" id="UP001497522"/>
    </source>
</evidence>
<keyword evidence="2" id="KW-0238">DNA-binding</keyword>
<evidence type="ECO:0000256" key="1">
    <source>
        <dbReference type="ARBA" id="ARBA00004123"/>
    </source>
</evidence>
<reference evidence="6" key="1">
    <citation type="submission" date="2024-03" db="EMBL/GenBank/DDBJ databases">
        <authorList>
            <consortium name="ELIXIR-Norway"/>
            <consortium name="Elixir Norway"/>
        </authorList>
    </citation>
    <scope>NUCLEOTIDE SEQUENCE</scope>
</reference>
<feature type="transmembrane region" description="Helical" evidence="4">
    <location>
        <begin position="136"/>
        <end position="156"/>
    </location>
</feature>
<evidence type="ECO:0000256" key="4">
    <source>
        <dbReference type="SAM" id="Phobius"/>
    </source>
</evidence>
<evidence type="ECO:0000256" key="3">
    <source>
        <dbReference type="SAM" id="MobiDB-lite"/>
    </source>
</evidence>
<evidence type="ECO:0000259" key="5">
    <source>
        <dbReference type="PROSITE" id="PS50071"/>
    </source>
</evidence>
<gene>
    <name evidence="6" type="ORF">CSSPJE1EN2_LOCUS17784</name>
</gene>
<feature type="DNA-binding region" description="Homeobox" evidence="2">
    <location>
        <begin position="775"/>
        <end position="841"/>
    </location>
</feature>
<accession>A0ABP1BIZ0</accession>